<feature type="region of interest" description="Disordered" evidence="10">
    <location>
        <begin position="79"/>
        <end position="101"/>
    </location>
</feature>
<gene>
    <name evidence="12" type="ORF">SUNI508_06015</name>
</gene>
<evidence type="ECO:0000256" key="7">
    <source>
        <dbReference type="ARBA" id="ARBA00022807"/>
    </source>
</evidence>
<keyword evidence="8" id="KW-0862">Zinc</keyword>
<evidence type="ECO:0000259" key="11">
    <source>
        <dbReference type="PROSITE" id="PS50802"/>
    </source>
</evidence>
<dbReference type="PANTHER" id="PTHR13312">
    <property type="entry name" value="HIV-INDUCED PROTEIN-7-LIKE PROTEASE"/>
    <property type="match status" value="1"/>
</dbReference>
<organism evidence="12 13">
    <name type="scientific">Seiridium unicorne</name>
    <dbReference type="NCBI Taxonomy" id="138068"/>
    <lineage>
        <taxon>Eukaryota</taxon>
        <taxon>Fungi</taxon>
        <taxon>Dikarya</taxon>
        <taxon>Ascomycota</taxon>
        <taxon>Pezizomycotina</taxon>
        <taxon>Sordariomycetes</taxon>
        <taxon>Xylariomycetidae</taxon>
        <taxon>Amphisphaeriales</taxon>
        <taxon>Sporocadaceae</taxon>
        <taxon>Seiridium</taxon>
    </lineage>
</organism>
<comment type="function">
    <text evidence="9">Hydrolase that can remove conjugated ubiquitin from proteins and may therefore play an important regulatory role at the level of protein turnover by preventing degradation.</text>
</comment>
<dbReference type="Proteomes" id="UP001408356">
    <property type="component" value="Unassembled WGS sequence"/>
</dbReference>
<keyword evidence="2" id="KW-0645">Protease</keyword>
<feature type="domain" description="OTU" evidence="11">
    <location>
        <begin position="126"/>
        <end position="252"/>
    </location>
</feature>
<evidence type="ECO:0000256" key="1">
    <source>
        <dbReference type="ARBA" id="ARBA00000707"/>
    </source>
</evidence>
<evidence type="ECO:0000256" key="4">
    <source>
        <dbReference type="ARBA" id="ARBA00022771"/>
    </source>
</evidence>
<keyword evidence="13" id="KW-1185">Reference proteome</keyword>
<keyword evidence="9" id="KW-0963">Cytoplasm</keyword>
<name>A0ABR2V2S0_9PEZI</name>
<dbReference type="CDD" id="cd22745">
    <property type="entry name" value="OTU_OTU1"/>
    <property type="match status" value="1"/>
</dbReference>
<dbReference type="Pfam" id="PF21403">
    <property type="entry name" value="OTU1_UBXL"/>
    <property type="match status" value="1"/>
</dbReference>
<keyword evidence="5 9" id="KW-0833">Ubl conjugation pathway</keyword>
<dbReference type="InterPro" id="IPR057766">
    <property type="entry name" value="Znf-C2H2_OTU1-like_C"/>
</dbReference>
<accession>A0ABR2V2S0</accession>
<evidence type="ECO:0000256" key="5">
    <source>
        <dbReference type="ARBA" id="ARBA00022786"/>
    </source>
</evidence>
<evidence type="ECO:0000313" key="13">
    <source>
        <dbReference type="Proteomes" id="UP001408356"/>
    </source>
</evidence>
<dbReference type="InterPro" id="IPR048857">
    <property type="entry name" value="OTU1_Ubl"/>
</dbReference>
<sequence>MTLKIRYRAPSGPGTLDLEDDATVKQLFDAIKEKTSSTDVTIKYGWPPKPLDAETFDASVVSLNLHRESLTVVPAEIAAPSPAPSTSQPPAPAPAPTPTMPVDTSLGQKDIKDGPVTVQMPTGTYLVLRVMPDDNSCMFTAIAGALRGANSGLDGSSPEKLRRIVADHILAKPDVYTKVVLEKEPRAYCANIQRPDVWGGAIELGIISEVFGIEICVVNVKEGTIIKYGEDQYDLRCVLVWSNIHYDRVAEIFTEDQVDDAFDVTTWNCLESDHVLQNAKDLCRKLKEEYHYFTDTSDFVVRCNECGWIGQGERAVVVHSTKTGHTSIEEIPDMS</sequence>
<evidence type="ECO:0000256" key="8">
    <source>
        <dbReference type="ARBA" id="ARBA00022833"/>
    </source>
</evidence>
<dbReference type="Pfam" id="PF24560">
    <property type="entry name" value="zf-C2H2_OTU1_C"/>
    <property type="match status" value="1"/>
</dbReference>
<evidence type="ECO:0000313" key="12">
    <source>
        <dbReference type="EMBL" id="KAK9421167.1"/>
    </source>
</evidence>
<keyword evidence="3" id="KW-0479">Metal-binding</keyword>
<comment type="catalytic activity">
    <reaction evidence="1 9">
        <text>Thiol-dependent hydrolysis of ester, thioester, amide, peptide and isopeptide bonds formed by the C-terminal Gly of ubiquitin (a 76-residue protein attached to proteins as an intracellular targeting signal).</text>
        <dbReference type="EC" id="3.4.19.12"/>
    </reaction>
</comment>
<dbReference type="PANTHER" id="PTHR13312:SF0">
    <property type="entry name" value="UBIQUITIN THIOESTERASE OTU1"/>
    <property type="match status" value="1"/>
</dbReference>
<evidence type="ECO:0000256" key="2">
    <source>
        <dbReference type="ARBA" id="ARBA00022670"/>
    </source>
</evidence>
<dbReference type="PROSITE" id="PS50802">
    <property type="entry name" value="OTU"/>
    <property type="match status" value="1"/>
</dbReference>
<evidence type="ECO:0000256" key="9">
    <source>
        <dbReference type="RuleBase" id="RU367104"/>
    </source>
</evidence>
<protein>
    <recommendedName>
        <fullName evidence="9">Ubiquitin thioesterase OTU</fullName>
        <ecNumber evidence="9">3.4.19.12</ecNumber>
    </recommendedName>
</protein>
<dbReference type="Pfam" id="PF02338">
    <property type="entry name" value="OTU"/>
    <property type="match status" value="1"/>
</dbReference>
<evidence type="ECO:0000256" key="3">
    <source>
        <dbReference type="ARBA" id="ARBA00022723"/>
    </source>
</evidence>
<reference evidence="12 13" key="1">
    <citation type="journal article" date="2024" name="J. Plant Pathol.">
        <title>Sequence and assembly of the genome of Seiridium unicorne, isolate CBS 538.82, causal agent of cypress canker disease.</title>
        <authorList>
            <person name="Scali E."/>
            <person name="Rocca G.D."/>
            <person name="Danti R."/>
            <person name="Garbelotto M."/>
            <person name="Barberini S."/>
            <person name="Baroncelli R."/>
            <person name="Emiliani G."/>
        </authorList>
    </citation>
    <scope>NUCLEOTIDE SEQUENCE [LARGE SCALE GENOMIC DNA]</scope>
    <source>
        <strain evidence="12 13">BM-138-508</strain>
    </source>
</reference>
<proteinExistence type="predicted"/>
<comment type="subcellular location">
    <subcellularLocation>
        <location evidence="9">Cytoplasm</location>
    </subcellularLocation>
</comment>
<dbReference type="Gene3D" id="3.10.20.90">
    <property type="entry name" value="Phosphatidylinositol 3-kinase Catalytic Subunit, Chain A, domain 1"/>
    <property type="match status" value="1"/>
</dbReference>
<dbReference type="InterPro" id="IPR038765">
    <property type="entry name" value="Papain-like_cys_pep_sf"/>
</dbReference>
<feature type="compositionally biased region" description="Pro residues" evidence="10">
    <location>
        <begin position="81"/>
        <end position="99"/>
    </location>
</feature>
<evidence type="ECO:0000256" key="10">
    <source>
        <dbReference type="SAM" id="MobiDB-lite"/>
    </source>
</evidence>
<dbReference type="InterPro" id="IPR003323">
    <property type="entry name" value="OTU_dom"/>
</dbReference>
<keyword evidence="7 9" id="KW-0788">Thiol protease</keyword>
<dbReference type="EMBL" id="JARVKF010000201">
    <property type="protein sequence ID" value="KAK9421167.1"/>
    <property type="molecule type" value="Genomic_DNA"/>
</dbReference>
<dbReference type="EC" id="3.4.19.12" evidence="9"/>
<dbReference type="Gene3D" id="3.90.70.80">
    <property type="match status" value="1"/>
</dbReference>
<keyword evidence="4" id="KW-0863">Zinc-finger</keyword>
<comment type="caution">
    <text evidence="12">The sequence shown here is derived from an EMBL/GenBank/DDBJ whole genome shotgun (WGS) entry which is preliminary data.</text>
</comment>
<evidence type="ECO:0000256" key="6">
    <source>
        <dbReference type="ARBA" id="ARBA00022801"/>
    </source>
</evidence>
<dbReference type="SUPFAM" id="SSF54001">
    <property type="entry name" value="Cysteine proteinases"/>
    <property type="match status" value="1"/>
</dbReference>
<keyword evidence="6 9" id="KW-0378">Hydrolase</keyword>